<dbReference type="InterPro" id="IPR012677">
    <property type="entry name" value="Nucleotide-bd_a/b_plait_sf"/>
</dbReference>
<evidence type="ECO:0000313" key="3">
    <source>
        <dbReference type="Proteomes" id="UP000004994"/>
    </source>
</evidence>
<dbReference type="PANTHER" id="PTHR15592">
    <property type="entry name" value="MATRIN 3/NUCLEAR PROTEIN 220-RELATED"/>
    <property type="match status" value="1"/>
</dbReference>
<evidence type="ECO:0000256" key="1">
    <source>
        <dbReference type="SAM" id="Phobius"/>
    </source>
</evidence>
<sequence length="194" mass="21644">MDSSTCFQNMLIIVTCASHIQHTRILISSFNLIEAGFSEARQLKHRCVCHGLVNLCDVYCVPGVSSSVTSTYRCIGRDYTNPYLPVNPTAMEGVLQEKSSQGPDGKKKEPESNVLFASLENMQYAVTVDVLNTLFNFTLLLYSARKQVFSAFGTVQKIAIFEKNGQTQALVQYPGMPINVFIGHVLLILWFAMY</sequence>
<dbReference type="Gene3D" id="3.30.70.330">
    <property type="match status" value="1"/>
</dbReference>
<evidence type="ECO:0000313" key="2">
    <source>
        <dbReference type="EnsemblPlants" id="Solyc02g088113.1.1"/>
    </source>
</evidence>
<keyword evidence="3" id="KW-1185">Reference proteome</keyword>
<reference evidence="2" key="2">
    <citation type="submission" date="2019-01" db="UniProtKB">
        <authorList>
            <consortium name="EnsemblPlants"/>
        </authorList>
    </citation>
    <scope>IDENTIFICATION</scope>
    <source>
        <strain evidence="2">cv. Heinz 1706</strain>
    </source>
</reference>
<dbReference type="STRING" id="4081.A0A3Q7FWQ0"/>
<dbReference type="Proteomes" id="UP000004994">
    <property type="component" value="Chromosome 2"/>
</dbReference>
<dbReference type="InParanoid" id="A0A3Q7FWQ0"/>
<reference evidence="2" key="1">
    <citation type="journal article" date="2012" name="Nature">
        <title>The tomato genome sequence provides insights into fleshy fruit evolution.</title>
        <authorList>
            <consortium name="Tomato Genome Consortium"/>
        </authorList>
    </citation>
    <scope>NUCLEOTIDE SEQUENCE [LARGE SCALE GENOMIC DNA]</scope>
    <source>
        <strain evidence="2">cv. Heinz 1706</strain>
    </source>
</reference>
<dbReference type="Gramene" id="Solyc02g088113.1.1">
    <property type="protein sequence ID" value="Solyc02g088113.1.1"/>
    <property type="gene ID" value="Solyc02g088113.1"/>
</dbReference>
<feature type="transmembrane region" description="Helical" evidence="1">
    <location>
        <begin position="173"/>
        <end position="193"/>
    </location>
</feature>
<keyword evidence="1" id="KW-0812">Transmembrane</keyword>
<dbReference type="AlphaFoldDB" id="A0A3Q7FWQ0"/>
<accession>A0A3Q7FWQ0</accession>
<keyword evidence="1" id="KW-1133">Transmembrane helix</keyword>
<protein>
    <submittedName>
        <fullName evidence="2">Uncharacterized protein</fullName>
    </submittedName>
</protein>
<proteinExistence type="predicted"/>
<name>A0A3Q7FWQ0_SOLLC</name>
<organism evidence="2">
    <name type="scientific">Solanum lycopersicum</name>
    <name type="common">Tomato</name>
    <name type="synonym">Lycopersicon esculentum</name>
    <dbReference type="NCBI Taxonomy" id="4081"/>
    <lineage>
        <taxon>Eukaryota</taxon>
        <taxon>Viridiplantae</taxon>
        <taxon>Streptophyta</taxon>
        <taxon>Embryophyta</taxon>
        <taxon>Tracheophyta</taxon>
        <taxon>Spermatophyta</taxon>
        <taxon>Magnoliopsida</taxon>
        <taxon>eudicotyledons</taxon>
        <taxon>Gunneridae</taxon>
        <taxon>Pentapetalae</taxon>
        <taxon>asterids</taxon>
        <taxon>lamiids</taxon>
        <taxon>Solanales</taxon>
        <taxon>Solanaceae</taxon>
        <taxon>Solanoideae</taxon>
        <taxon>Solaneae</taxon>
        <taxon>Solanum</taxon>
        <taxon>Solanum subgen. Lycopersicon</taxon>
    </lineage>
</organism>
<dbReference type="EnsemblPlants" id="Solyc02g088113.1.1">
    <property type="protein sequence ID" value="Solyc02g088113.1.1"/>
    <property type="gene ID" value="Solyc02g088113.1"/>
</dbReference>
<keyword evidence="1" id="KW-0472">Membrane</keyword>